<protein>
    <submittedName>
        <fullName evidence="1">Uncharacterized protein</fullName>
    </submittedName>
</protein>
<sequence>MLPAYQQRADVLKAINDHKVVLITGGARKIDL</sequence>
<dbReference type="AlphaFoldDB" id="A0A3P7JDD2"/>
<dbReference type="EMBL" id="UYYB01124316">
    <property type="protein sequence ID" value="VDM83631.1"/>
    <property type="molecule type" value="Genomic_DNA"/>
</dbReference>
<accession>A0A3P7JDD2</accession>
<evidence type="ECO:0000313" key="2">
    <source>
        <dbReference type="Proteomes" id="UP000270094"/>
    </source>
</evidence>
<dbReference type="Proteomes" id="UP000270094">
    <property type="component" value="Unassembled WGS sequence"/>
</dbReference>
<reference evidence="1 2" key="1">
    <citation type="submission" date="2018-11" db="EMBL/GenBank/DDBJ databases">
        <authorList>
            <consortium name="Pathogen Informatics"/>
        </authorList>
    </citation>
    <scope>NUCLEOTIDE SEQUENCE [LARGE SCALE GENOMIC DNA]</scope>
</reference>
<name>A0A3P7JDD2_STRVU</name>
<organism evidence="1 2">
    <name type="scientific">Strongylus vulgaris</name>
    <name type="common">Blood worm</name>
    <dbReference type="NCBI Taxonomy" id="40348"/>
    <lineage>
        <taxon>Eukaryota</taxon>
        <taxon>Metazoa</taxon>
        <taxon>Ecdysozoa</taxon>
        <taxon>Nematoda</taxon>
        <taxon>Chromadorea</taxon>
        <taxon>Rhabditida</taxon>
        <taxon>Rhabditina</taxon>
        <taxon>Rhabditomorpha</taxon>
        <taxon>Strongyloidea</taxon>
        <taxon>Strongylidae</taxon>
        <taxon>Strongylus</taxon>
    </lineage>
</organism>
<proteinExistence type="predicted"/>
<evidence type="ECO:0000313" key="1">
    <source>
        <dbReference type="EMBL" id="VDM83631.1"/>
    </source>
</evidence>
<gene>
    <name evidence="1" type="ORF">SVUK_LOCUS18629</name>
</gene>
<keyword evidence="2" id="KW-1185">Reference proteome</keyword>